<organism evidence="2 3">
    <name type="scientific">Streptomyces fildesensis</name>
    <dbReference type="NCBI Taxonomy" id="375757"/>
    <lineage>
        <taxon>Bacteria</taxon>
        <taxon>Bacillati</taxon>
        <taxon>Actinomycetota</taxon>
        <taxon>Actinomycetes</taxon>
        <taxon>Kitasatosporales</taxon>
        <taxon>Streptomycetaceae</taxon>
        <taxon>Streptomyces</taxon>
    </lineage>
</organism>
<comment type="caution">
    <text evidence="2">The sequence shown here is derived from an EMBL/GenBank/DDBJ whole genome shotgun (WGS) entry which is preliminary data.</text>
</comment>
<feature type="transmembrane region" description="Helical" evidence="1">
    <location>
        <begin position="50"/>
        <end position="70"/>
    </location>
</feature>
<feature type="transmembrane region" description="Helical" evidence="1">
    <location>
        <begin position="27"/>
        <end position="44"/>
    </location>
</feature>
<dbReference type="Proteomes" id="UP001614394">
    <property type="component" value="Unassembled WGS sequence"/>
</dbReference>
<proteinExistence type="predicted"/>
<feature type="transmembrane region" description="Helical" evidence="1">
    <location>
        <begin position="82"/>
        <end position="102"/>
    </location>
</feature>
<dbReference type="PANTHER" id="PTHR34980:SF2">
    <property type="entry name" value="INNER MEMBRANE PROTEIN YHAH-RELATED"/>
    <property type="match status" value="1"/>
</dbReference>
<dbReference type="EMBL" id="JBITYG010000002">
    <property type="protein sequence ID" value="MFI9100110.1"/>
    <property type="molecule type" value="Genomic_DNA"/>
</dbReference>
<sequence>MEDPINWYLEALRNYVNFRGRARRKEFWQFYLVAMITSFALQVAESSLGAGPYISTVYGIAMLLPCLSVIWRRLHDTDRSAWYLLAGIIPVVGWIFVLSYLVSDSKPCTNAYGPSPKDVLAPDHERFAPAR</sequence>
<evidence type="ECO:0000313" key="2">
    <source>
        <dbReference type="EMBL" id="MFI9100110.1"/>
    </source>
</evidence>
<keyword evidence="1" id="KW-1133">Transmembrane helix</keyword>
<keyword evidence="3" id="KW-1185">Reference proteome</keyword>
<dbReference type="Pfam" id="PF05656">
    <property type="entry name" value="DUF805"/>
    <property type="match status" value="1"/>
</dbReference>
<protein>
    <submittedName>
        <fullName evidence="2">DUF805 domain-containing protein</fullName>
    </submittedName>
</protein>
<gene>
    <name evidence="2" type="ORF">ACIGXA_06270</name>
</gene>
<name>A0ABW8C3X7_9ACTN</name>
<reference evidence="2 3" key="1">
    <citation type="submission" date="2024-10" db="EMBL/GenBank/DDBJ databases">
        <title>The Natural Products Discovery Center: Release of the First 8490 Sequenced Strains for Exploring Actinobacteria Biosynthetic Diversity.</title>
        <authorList>
            <person name="Kalkreuter E."/>
            <person name="Kautsar S.A."/>
            <person name="Yang D."/>
            <person name="Bader C.D."/>
            <person name="Teijaro C.N."/>
            <person name="Fluegel L."/>
            <person name="Davis C.M."/>
            <person name="Simpson J.R."/>
            <person name="Lauterbach L."/>
            <person name="Steele A.D."/>
            <person name="Gui C."/>
            <person name="Meng S."/>
            <person name="Li G."/>
            <person name="Viehrig K."/>
            <person name="Ye F."/>
            <person name="Su P."/>
            <person name="Kiefer A.F."/>
            <person name="Nichols A."/>
            <person name="Cepeda A.J."/>
            <person name="Yan W."/>
            <person name="Fan B."/>
            <person name="Jiang Y."/>
            <person name="Adhikari A."/>
            <person name="Zheng C.-J."/>
            <person name="Schuster L."/>
            <person name="Cowan T.M."/>
            <person name="Smanski M.J."/>
            <person name="Chevrette M.G."/>
            <person name="De Carvalho L.P.S."/>
            <person name="Shen B."/>
        </authorList>
    </citation>
    <scope>NUCLEOTIDE SEQUENCE [LARGE SCALE GENOMIC DNA]</scope>
    <source>
        <strain evidence="2 3">NPDC053399</strain>
    </source>
</reference>
<keyword evidence="1" id="KW-0472">Membrane</keyword>
<evidence type="ECO:0000313" key="3">
    <source>
        <dbReference type="Proteomes" id="UP001614394"/>
    </source>
</evidence>
<evidence type="ECO:0000256" key="1">
    <source>
        <dbReference type="SAM" id="Phobius"/>
    </source>
</evidence>
<accession>A0ABW8C3X7</accession>
<dbReference type="PANTHER" id="PTHR34980">
    <property type="entry name" value="INNER MEMBRANE PROTEIN-RELATED-RELATED"/>
    <property type="match status" value="1"/>
</dbReference>
<dbReference type="RefSeq" id="WP_399644991.1">
    <property type="nucleotide sequence ID" value="NZ_JBITYG010000002.1"/>
</dbReference>
<keyword evidence="1" id="KW-0812">Transmembrane</keyword>
<dbReference type="InterPro" id="IPR008523">
    <property type="entry name" value="DUF805"/>
</dbReference>